<evidence type="ECO:0000313" key="6">
    <source>
        <dbReference type="Proteomes" id="UP001497382"/>
    </source>
</evidence>
<dbReference type="Gene3D" id="3.40.50.12780">
    <property type="entry name" value="N-terminal domain of ligase-like"/>
    <property type="match status" value="1"/>
</dbReference>
<name>A0AAV1ZJ03_9ARAC</name>
<feature type="domain" description="AMP-binding enzyme C-terminal" evidence="4">
    <location>
        <begin position="472"/>
        <end position="547"/>
    </location>
</feature>
<dbReference type="CDD" id="cd05941">
    <property type="entry name" value="MCS"/>
    <property type="match status" value="1"/>
</dbReference>
<dbReference type="InterPro" id="IPR042099">
    <property type="entry name" value="ANL_N_sf"/>
</dbReference>
<sequence length="562" mass="63371">MNRIFRFLHPKYYFKNKFSFCCSKTYSTKNFKPFYESFLQHSDNIAVIDNRGSYRYKDILHSSYLLAQKIKEIIPDSNERISFLCSSDATYVSVLLACWITGNTAVPLCSAHPPSLLEYYITDSQSNLLISNEKYVETIKNIASKSNLPYFTVNHDILSNSSTINHHQLLQSEFLSWDLSYENKRGLIIYTSGTTGRPKGVVLNHGTLHAQTSAVIKMWEISSADSILNSLPLHHIHGIMNALLCPIKVGGTVVFQQKFDTVDAWKHFLHMDNKPRVNLFFAVPTMYAKLVQEFEKVGKSESESRKQCLKSMRLMCSGSASLPVPVFYRWEDITGHRIVERFGMSEIGMALSTQLKGPREAGTVGVPLPDVEVKIRKINDGSSCEVTDLVVGDYSQVKILTDGETSGELLVRGPNVFKEYWNKEKATKEAFTEDGWFLTGDTTCFENGAFKILGRTSVDIIKSGGYKISALEVESCLLRHPDIVECTVLGLPDDVWGERVTAVIVFKKGKEISDADLKTWCKQYIPPYTVPSVIKHVDAIPRNVLGKVNKKEMRAKYASDKN</sequence>
<dbReference type="GO" id="GO:0006631">
    <property type="term" value="P:fatty acid metabolic process"/>
    <property type="evidence" value="ECO:0007669"/>
    <property type="project" value="TreeGrafter"/>
</dbReference>
<feature type="domain" description="AMP-dependent synthetase/ligase" evidence="3">
    <location>
        <begin position="38"/>
        <end position="421"/>
    </location>
</feature>
<protein>
    <recommendedName>
        <fullName evidence="7">Acyl-CoA synthetase family member 3, mitochondrial</fullName>
    </recommendedName>
</protein>
<dbReference type="PROSITE" id="PS00455">
    <property type="entry name" value="AMP_BINDING"/>
    <property type="match status" value="1"/>
</dbReference>
<accession>A0AAV1ZJ03</accession>
<dbReference type="PANTHER" id="PTHR43201:SF8">
    <property type="entry name" value="ACYL-COA SYNTHETASE FAMILY MEMBER 3"/>
    <property type="match status" value="1"/>
</dbReference>
<evidence type="ECO:0000313" key="5">
    <source>
        <dbReference type="EMBL" id="CAL1271713.1"/>
    </source>
</evidence>
<evidence type="ECO:0000259" key="4">
    <source>
        <dbReference type="Pfam" id="PF13193"/>
    </source>
</evidence>
<comment type="similarity">
    <text evidence="1">Belongs to the ATP-dependent AMP-binding enzyme family.</text>
</comment>
<dbReference type="AlphaFoldDB" id="A0AAV1ZJ03"/>
<keyword evidence="2" id="KW-0436">Ligase</keyword>
<dbReference type="EMBL" id="CAXIEN010000056">
    <property type="protein sequence ID" value="CAL1271713.1"/>
    <property type="molecule type" value="Genomic_DNA"/>
</dbReference>
<proteinExistence type="inferred from homology"/>
<evidence type="ECO:0000256" key="2">
    <source>
        <dbReference type="ARBA" id="ARBA00022598"/>
    </source>
</evidence>
<evidence type="ECO:0000259" key="3">
    <source>
        <dbReference type="Pfam" id="PF00501"/>
    </source>
</evidence>
<dbReference type="SUPFAM" id="SSF56801">
    <property type="entry name" value="Acetyl-CoA synthetase-like"/>
    <property type="match status" value="1"/>
</dbReference>
<dbReference type="InterPro" id="IPR045851">
    <property type="entry name" value="AMP-bd_C_sf"/>
</dbReference>
<evidence type="ECO:0000256" key="1">
    <source>
        <dbReference type="ARBA" id="ARBA00006432"/>
    </source>
</evidence>
<gene>
    <name evidence="5" type="ORF">LARSCL_LOCUS5970</name>
</gene>
<evidence type="ECO:0008006" key="7">
    <source>
        <dbReference type="Google" id="ProtNLM"/>
    </source>
</evidence>
<dbReference type="Proteomes" id="UP001497382">
    <property type="component" value="Unassembled WGS sequence"/>
</dbReference>
<dbReference type="GO" id="GO:0031956">
    <property type="term" value="F:medium-chain fatty acid-CoA ligase activity"/>
    <property type="evidence" value="ECO:0007669"/>
    <property type="project" value="TreeGrafter"/>
</dbReference>
<dbReference type="Pfam" id="PF00501">
    <property type="entry name" value="AMP-binding"/>
    <property type="match status" value="1"/>
</dbReference>
<reference evidence="5 6" key="1">
    <citation type="submission" date="2024-04" db="EMBL/GenBank/DDBJ databases">
        <authorList>
            <person name="Rising A."/>
            <person name="Reimegard J."/>
            <person name="Sonavane S."/>
            <person name="Akerstrom W."/>
            <person name="Nylinder S."/>
            <person name="Hedman E."/>
            <person name="Kallberg Y."/>
        </authorList>
    </citation>
    <scope>NUCLEOTIDE SEQUENCE [LARGE SCALE GENOMIC DNA]</scope>
</reference>
<organism evidence="5 6">
    <name type="scientific">Larinioides sclopetarius</name>
    <dbReference type="NCBI Taxonomy" id="280406"/>
    <lineage>
        <taxon>Eukaryota</taxon>
        <taxon>Metazoa</taxon>
        <taxon>Ecdysozoa</taxon>
        <taxon>Arthropoda</taxon>
        <taxon>Chelicerata</taxon>
        <taxon>Arachnida</taxon>
        <taxon>Araneae</taxon>
        <taxon>Araneomorphae</taxon>
        <taxon>Entelegynae</taxon>
        <taxon>Araneoidea</taxon>
        <taxon>Araneidae</taxon>
        <taxon>Larinioides</taxon>
    </lineage>
</organism>
<dbReference type="FunFam" id="3.30.300.30:FF:000008">
    <property type="entry name" value="2,3-dihydroxybenzoate-AMP ligase"/>
    <property type="match status" value="1"/>
</dbReference>
<dbReference type="PANTHER" id="PTHR43201">
    <property type="entry name" value="ACYL-COA SYNTHETASE"/>
    <property type="match status" value="1"/>
</dbReference>
<dbReference type="InterPro" id="IPR000873">
    <property type="entry name" value="AMP-dep_synth/lig_dom"/>
</dbReference>
<comment type="caution">
    <text evidence="5">The sequence shown here is derived from an EMBL/GenBank/DDBJ whole genome shotgun (WGS) entry which is preliminary data.</text>
</comment>
<dbReference type="Gene3D" id="3.30.300.30">
    <property type="match status" value="1"/>
</dbReference>
<dbReference type="Pfam" id="PF13193">
    <property type="entry name" value="AMP-binding_C"/>
    <property type="match status" value="1"/>
</dbReference>
<keyword evidence="6" id="KW-1185">Reference proteome</keyword>
<dbReference type="InterPro" id="IPR020845">
    <property type="entry name" value="AMP-binding_CS"/>
</dbReference>
<dbReference type="InterPro" id="IPR025110">
    <property type="entry name" value="AMP-bd_C"/>
</dbReference>